<protein>
    <submittedName>
        <fullName evidence="7">DNA mismatch repair protein MutS</fullName>
    </submittedName>
</protein>
<name>A0ABR9ZYG2_9FIRM</name>
<dbReference type="SUPFAM" id="SSF48334">
    <property type="entry name" value="DNA repair protein MutS, domain III"/>
    <property type="match status" value="1"/>
</dbReference>
<dbReference type="PANTHER" id="PTHR11361">
    <property type="entry name" value="DNA MISMATCH REPAIR PROTEIN MUTS FAMILY MEMBER"/>
    <property type="match status" value="1"/>
</dbReference>
<accession>A0ABR9ZYG2</accession>
<keyword evidence="3" id="KW-0238">DNA-binding</keyword>
<feature type="domain" description="DNA mismatch repair proteins mutS family" evidence="6">
    <location>
        <begin position="334"/>
        <end position="532"/>
    </location>
</feature>
<dbReference type="InterPro" id="IPR045076">
    <property type="entry name" value="MutS"/>
</dbReference>
<reference evidence="7 8" key="1">
    <citation type="submission" date="2020-11" db="EMBL/GenBank/DDBJ databases">
        <title>Fusibacter basophilias sp. nov.</title>
        <authorList>
            <person name="Qiu D."/>
        </authorList>
    </citation>
    <scope>NUCLEOTIDE SEQUENCE [LARGE SCALE GENOMIC DNA]</scope>
    <source>
        <strain evidence="7 8">Q10-2</strain>
    </source>
</reference>
<evidence type="ECO:0000256" key="3">
    <source>
        <dbReference type="ARBA" id="ARBA00023125"/>
    </source>
</evidence>
<comment type="caution">
    <text evidence="7">The sequence shown here is derived from an EMBL/GenBank/DDBJ whole genome shotgun (WGS) entry which is preliminary data.</text>
</comment>
<keyword evidence="4" id="KW-0175">Coiled coil</keyword>
<evidence type="ECO:0000256" key="4">
    <source>
        <dbReference type="SAM" id="Coils"/>
    </source>
</evidence>
<dbReference type="PANTHER" id="PTHR11361:SF14">
    <property type="entry name" value="DNA MISMATCH REPAIR PROTEIN MUTS, TYPE 2"/>
    <property type="match status" value="1"/>
</dbReference>
<organism evidence="7 8">
    <name type="scientific">Fusibacter ferrireducens</name>
    <dbReference type="NCBI Taxonomy" id="2785058"/>
    <lineage>
        <taxon>Bacteria</taxon>
        <taxon>Bacillati</taxon>
        <taxon>Bacillota</taxon>
        <taxon>Clostridia</taxon>
        <taxon>Eubacteriales</taxon>
        <taxon>Eubacteriales Family XII. Incertae Sedis</taxon>
        <taxon>Fusibacter</taxon>
    </lineage>
</organism>
<proteinExistence type="predicted"/>
<dbReference type="EMBL" id="JADKNH010000016">
    <property type="protein sequence ID" value="MBF4695502.1"/>
    <property type="molecule type" value="Genomic_DNA"/>
</dbReference>
<dbReference type="Proteomes" id="UP000614200">
    <property type="component" value="Unassembled WGS sequence"/>
</dbReference>
<dbReference type="RefSeq" id="WP_194703739.1">
    <property type="nucleotide sequence ID" value="NZ_JADKNH010000016.1"/>
</dbReference>
<evidence type="ECO:0000313" key="8">
    <source>
        <dbReference type="Proteomes" id="UP000614200"/>
    </source>
</evidence>
<dbReference type="SMART" id="SM00534">
    <property type="entry name" value="MUTSac"/>
    <property type="match status" value="1"/>
</dbReference>
<gene>
    <name evidence="7" type="ORF">ISU02_20605</name>
</gene>
<evidence type="ECO:0000259" key="5">
    <source>
        <dbReference type="SMART" id="SM00533"/>
    </source>
</evidence>
<dbReference type="InterPro" id="IPR027417">
    <property type="entry name" value="P-loop_NTPase"/>
</dbReference>
<evidence type="ECO:0000256" key="2">
    <source>
        <dbReference type="ARBA" id="ARBA00022840"/>
    </source>
</evidence>
<dbReference type="InterPro" id="IPR036187">
    <property type="entry name" value="DNA_mismatch_repair_MutS_sf"/>
</dbReference>
<keyword evidence="1" id="KW-0547">Nucleotide-binding</keyword>
<dbReference type="SUPFAM" id="SSF52540">
    <property type="entry name" value="P-loop containing nucleoside triphosphate hydrolases"/>
    <property type="match status" value="1"/>
</dbReference>
<dbReference type="Pfam" id="PF00488">
    <property type="entry name" value="MutS_V"/>
    <property type="match status" value="1"/>
</dbReference>
<evidence type="ECO:0000256" key="1">
    <source>
        <dbReference type="ARBA" id="ARBA00022741"/>
    </source>
</evidence>
<dbReference type="SMART" id="SM00533">
    <property type="entry name" value="MUTSd"/>
    <property type="match status" value="1"/>
</dbReference>
<feature type="coiled-coil region" evidence="4">
    <location>
        <begin position="42"/>
        <end position="89"/>
    </location>
</feature>
<sequence length="537" mass="61262">MFLSEKQYKDLDLDFIFERIKVETPYGELEKRGALPFKRSELSSLEQVFDVLEKVMVLLEDKRYEILELKSIFKNIKQLSSTYERIEMEEVLSVTELFEIKVMAMLMKQISGVLDRMGWVKRGLRDALEPVDEVIHILDPERTGTQSFYIYDKYSETLRGIRKAIKAQELRVHEQTEIIKQTLDAKALKIKNNGDIQIQKSAREQLAFAASYEKIEYQSEMPTTVIYRIKQDPAIKETLERLTIKEEEEEYLIRTELSSALKAHLECLVENANRIGRLDYLLARATFSKAFDCTRPKLNCEGKVSIKSGRHLKVANRLALEKKRYTPIDVKINEKVTLITGANMGGKTVSLKMIGLLVAMAHYGIFLPCESAEISLFDFVFISVGDSQSIDMGLSTFGGEIREIAKVLKRTDQHGFILIDELARGTNPLEGYAISKALIEHLAESGLITVITTHYDGLTNLKNVDHYQVKGLSEVDFSHLAGEKSMKLLHELMDYRLVRVNQLKEIPKDAIRISEFMGLEHKIIEKAKVILGGSNGE</sequence>
<keyword evidence="2" id="KW-0067">ATP-binding</keyword>
<keyword evidence="8" id="KW-1185">Reference proteome</keyword>
<evidence type="ECO:0000259" key="6">
    <source>
        <dbReference type="SMART" id="SM00534"/>
    </source>
</evidence>
<feature type="domain" description="DNA mismatch repair protein MutS core" evidence="5">
    <location>
        <begin position="11"/>
        <end position="317"/>
    </location>
</feature>
<dbReference type="InterPro" id="IPR007696">
    <property type="entry name" value="DNA_mismatch_repair_MutS_core"/>
</dbReference>
<dbReference type="InterPro" id="IPR000432">
    <property type="entry name" value="DNA_mismatch_repair_MutS_C"/>
</dbReference>
<evidence type="ECO:0000313" key="7">
    <source>
        <dbReference type="EMBL" id="MBF4695502.1"/>
    </source>
</evidence>
<dbReference type="Gene3D" id="3.40.50.300">
    <property type="entry name" value="P-loop containing nucleotide triphosphate hydrolases"/>
    <property type="match status" value="1"/>
</dbReference>